<evidence type="ECO:0000256" key="1">
    <source>
        <dbReference type="ARBA" id="ARBA00002180"/>
    </source>
</evidence>
<evidence type="ECO:0000256" key="3">
    <source>
        <dbReference type="ARBA" id="ARBA00022670"/>
    </source>
</evidence>
<feature type="region of interest" description="Disordered" evidence="17">
    <location>
        <begin position="562"/>
        <end position="594"/>
    </location>
</feature>
<evidence type="ECO:0000256" key="4">
    <source>
        <dbReference type="ARBA" id="ARBA00022722"/>
    </source>
</evidence>
<dbReference type="Gene3D" id="3.30.420.10">
    <property type="entry name" value="Ribonuclease H-like superfamily/Ribonuclease H"/>
    <property type="match status" value="1"/>
</dbReference>
<dbReference type="InterPro" id="IPR036397">
    <property type="entry name" value="RNaseH_sf"/>
</dbReference>
<keyword evidence="5" id="KW-0479">Metal-binding</keyword>
<keyword evidence="11" id="KW-0229">DNA integration</keyword>
<dbReference type="Pfam" id="PF22936">
    <property type="entry name" value="Pol_BBD"/>
    <property type="match status" value="1"/>
</dbReference>
<dbReference type="GO" id="GO:0003887">
    <property type="term" value="F:DNA-directed DNA polymerase activity"/>
    <property type="evidence" value="ECO:0007669"/>
    <property type="project" value="UniProtKB-KW"/>
</dbReference>
<protein>
    <submittedName>
        <fullName evidence="19">Unnamed protein product</fullName>
    </submittedName>
</protein>
<feature type="compositionally biased region" description="Basic and acidic residues" evidence="17">
    <location>
        <begin position="566"/>
        <end position="581"/>
    </location>
</feature>
<keyword evidence="13" id="KW-0548">Nucleotidyltransferase</keyword>
<keyword evidence="13" id="KW-0808">Transferase</keyword>
<dbReference type="SUPFAM" id="SSF53098">
    <property type="entry name" value="Ribonuclease H-like"/>
    <property type="match status" value="1"/>
</dbReference>
<dbReference type="GO" id="GO:0003964">
    <property type="term" value="F:RNA-directed DNA polymerase activity"/>
    <property type="evidence" value="ECO:0007669"/>
    <property type="project" value="UniProtKB-KW"/>
</dbReference>
<dbReference type="Pfam" id="PF07727">
    <property type="entry name" value="RVT_2"/>
    <property type="match status" value="1"/>
</dbReference>
<feature type="domain" description="Integrase catalytic" evidence="18">
    <location>
        <begin position="184"/>
        <end position="358"/>
    </location>
</feature>
<keyword evidence="12" id="KW-0695">RNA-directed DNA polymerase</keyword>
<gene>
    <name evidence="19" type="ORF">Pfra01_000713800</name>
</gene>
<sequence>MSKTEWLVDSGASSHTTSVRDKFVSMKELKTPVRITIADGRKIDAVAMGTVGLKLMDGTSVTLSDVLYIPEVEGSLISVAKLAEKDVVAQFSKDRCVFRYGDATVMEAKRCGNVYKLKTVGDEVCRTATTSRKEPWVLVHARLGRIPFKRYEQLLTMADGVPRITEGITSYDVCCMGKMRADDYPRHPEKLVKSAGVLDLVHTDVMGPMQTRTPGGCTFGVTFIDDYSRHVTVYFMKVKSEVLSKFGIYKAAMENATGKTIKRLRSDNGGEYTDKLFKAYLNRNGIKREKMVPYTPQQNGLAERMNRSLVEMARCMLYHEGIDKKWWAESVNTAAWIINRIPNSLNIKTPYDIVNKAKPQLKHLKVFGSLGYAHIPDEKRRKLDAKAFRCRFLSYEEGVKGYRVLNVATGKVQIVRTVKFMETISTDNVMVRQESEDNEGAAMEPSHGGQQPWEQKQMIPTVVTSGDVISLQRDAGVNGAIVPYESTHPMTTRSRSRPIEKTTDPEDAGARKKQVVASSTTGTTKRQRMVQGRAQADNDQLAIEGGQAMAATEDVPKTYQEATASADHDEKRVELTRRQQDMEAGTKTVSPAPDWLPLGVRIEAKRDRASGSSQGSTRCQRIFTATGCGLRGDTCDVDTAFLYGKLEEEIYMGLPEGLRELLKLAEAKGEADVVCMLLQSLYELKQASRVWNETIDKHLKSTGFKPADADPCVYTRDEGEEECIVCLYVDDMLIASRQKTVIASVKAGIAVKFPINDLGKARFILGIEIDYDMERRTVVISQKAYTESIIKKFGQENTKPCLTPLEPGVHVTRVDEPQTEDDKVMMKAKPYRSLVGSMISLTCGTRHDISVAVVTGVTRTVAVRKRNALTWADAGRHCTSVCKRPGLPGRYWYPVPIDLHTPSLDVNC</sequence>
<evidence type="ECO:0000256" key="13">
    <source>
        <dbReference type="ARBA" id="ARBA00022932"/>
    </source>
</evidence>
<keyword evidence="2" id="KW-1188">Viral release from host cell</keyword>
<evidence type="ECO:0000256" key="8">
    <source>
        <dbReference type="ARBA" id="ARBA00022801"/>
    </source>
</evidence>
<dbReference type="GO" id="GO:0008233">
    <property type="term" value="F:peptidase activity"/>
    <property type="evidence" value="ECO:0007669"/>
    <property type="project" value="UniProtKB-KW"/>
</dbReference>
<keyword evidence="3" id="KW-0645">Protease</keyword>
<name>A0A9W6UDC9_9STRA</name>
<dbReference type="InterPro" id="IPR001584">
    <property type="entry name" value="Integrase_cat-core"/>
</dbReference>
<evidence type="ECO:0000256" key="10">
    <source>
        <dbReference type="ARBA" id="ARBA00022842"/>
    </source>
</evidence>
<evidence type="ECO:0000313" key="20">
    <source>
        <dbReference type="Proteomes" id="UP001165121"/>
    </source>
</evidence>
<keyword evidence="9" id="KW-0067">ATP-binding</keyword>
<keyword evidence="10" id="KW-0460">Magnesium</keyword>
<dbReference type="GO" id="GO:0006310">
    <property type="term" value="P:DNA recombination"/>
    <property type="evidence" value="ECO:0007669"/>
    <property type="project" value="UniProtKB-KW"/>
</dbReference>
<dbReference type="GO" id="GO:0015074">
    <property type="term" value="P:DNA integration"/>
    <property type="evidence" value="ECO:0007669"/>
    <property type="project" value="UniProtKB-KW"/>
</dbReference>
<evidence type="ECO:0000256" key="12">
    <source>
        <dbReference type="ARBA" id="ARBA00022918"/>
    </source>
</evidence>
<dbReference type="OrthoDB" id="109980at2759"/>
<dbReference type="InterPro" id="IPR039537">
    <property type="entry name" value="Retrotran_Ty1/copia-like"/>
</dbReference>
<dbReference type="GO" id="GO:0004519">
    <property type="term" value="F:endonuclease activity"/>
    <property type="evidence" value="ECO:0007669"/>
    <property type="project" value="UniProtKB-KW"/>
</dbReference>
<evidence type="ECO:0000256" key="6">
    <source>
        <dbReference type="ARBA" id="ARBA00022741"/>
    </source>
</evidence>
<evidence type="ECO:0000256" key="2">
    <source>
        <dbReference type="ARBA" id="ARBA00022612"/>
    </source>
</evidence>
<dbReference type="Proteomes" id="UP001165121">
    <property type="component" value="Unassembled WGS sequence"/>
</dbReference>
<keyword evidence="15" id="KW-0233">DNA recombination</keyword>
<keyword evidence="16" id="KW-0511">Multifunctional enzyme</keyword>
<feature type="compositionally biased region" description="Basic and acidic residues" evidence="17">
    <location>
        <begin position="497"/>
        <end position="510"/>
    </location>
</feature>
<keyword evidence="8" id="KW-0378">Hydrolase</keyword>
<evidence type="ECO:0000256" key="9">
    <source>
        <dbReference type="ARBA" id="ARBA00022840"/>
    </source>
</evidence>
<organism evidence="19 20">
    <name type="scientific">Phytophthora fragariaefolia</name>
    <dbReference type="NCBI Taxonomy" id="1490495"/>
    <lineage>
        <taxon>Eukaryota</taxon>
        <taxon>Sar</taxon>
        <taxon>Stramenopiles</taxon>
        <taxon>Oomycota</taxon>
        <taxon>Peronosporomycetes</taxon>
        <taxon>Peronosporales</taxon>
        <taxon>Peronosporaceae</taxon>
        <taxon>Phytophthora</taxon>
    </lineage>
</organism>
<evidence type="ECO:0000256" key="7">
    <source>
        <dbReference type="ARBA" id="ARBA00022759"/>
    </source>
</evidence>
<dbReference type="InterPro" id="IPR054722">
    <property type="entry name" value="PolX-like_BBD"/>
</dbReference>
<keyword evidence="6" id="KW-0547">Nucleotide-binding</keyword>
<evidence type="ECO:0000256" key="14">
    <source>
        <dbReference type="ARBA" id="ARBA00023113"/>
    </source>
</evidence>
<dbReference type="AlphaFoldDB" id="A0A9W6UDC9"/>
<keyword evidence="7" id="KW-0255">Endonuclease</keyword>
<keyword evidence="14" id="KW-0917">Virion maturation</keyword>
<dbReference type="InterPro" id="IPR057670">
    <property type="entry name" value="SH3_retrovirus"/>
</dbReference>
<evidence type="ECO:0000256" key="5">
    <source>
        <dbReference type="ARBA" id="ARBA00022723"/>
    </source>
</evidence>
<dbReference type="EMBL" id="BSXT01000627">
    <property type="protein sequence ID" value="GMF31305.1"/>
    <property type="molecule type" value="Genomic_DNA"/>
</dbReference>
<dbReference type="GO" id="GO:0003676">
    <property type="term" value="F:nucleic acid binding"/>
    <property type="evidence" value="ECO:0007669"/>
    <property type="project" value="InterPro"/>
</dbReference>
<dbReference type="InterPro" id="IPR013103">
    <property type="entry name" value="RVT_2"/>
</dbReference>
<dbReference type="Pfam" id="PF25597">
    <property type="entry name" value="SH3_retrovirus"/>
    <property type="match status" value="1"/>
</dbReference>
<keyword evidence="20" id="KW-1185">Reference proteome</keyword>
<comment type="function">
    <text evidence="1">The aspartyl protease (PR) mediates the proteolytic cleavages of the Gag and Gag-Pol polyproteins after assembly of the VLP.</text>
</comment>
<evidence type="ECO:0000256" key="15">
    <source>
        <dbReference type="ARBA" id="ARBA00023172"/>
    </source>
</evidence>
<dbReference type="GO" id="GO:0006508">
    <property type="term" value="P:proteolysis"/>
    <property type="evidence" value="ECO:0007669"/>
    <property type="project" value="UniProtKB-KW"/>
</dbReference>
<dbReference type="InterPro" id="IPR012337">
    <property type="entry name" value="RNaseH-like_sf"/>
</dbReference>
<evidence type="ECO:0000256" key="17">
    <source>
        <dbReference type="SAM" id="MobiDB-lite"/>
    </source>
</evidence>
<dbReference type="Pfam" id="PF00665">
    <property type="entry name" value="rve"/>
    <property type="match status" value="1"/>
</dbReference>
<keyword evidence="4" id="KW-0540">Nuclease</keyword>
<feature type="region of interest" description="Disordered" evidence="17">
    <location>
        <begin position="488"/>
        <end position="535"/>
    </location>
</feature>
<comment type="caution">
    <text evidence="19">The sequence shown here is derived from an EMBL/GenBank/DDBJ whole genome shotgun (WGS) entry which is preliminary data.</text>
</comment>
<proteinExistence type="predicted"/>
<keyword evidence="13" id="KW-0239">DNA-directed DNA polymerase</keyword>
<dbReference type="GO" id="GO:0005524">
    <property type="term" value="F:ATP binding"/>
    <property type="evidence" value="ECO:0007669"/>
    <property type="project" value="UniProtKB-KW"/>
</dbReference>
<dbReference type="GO" id="GO:0046872">
    <property type="term" value="F:metal ion binding"/>
    <property type="evidence" value="ECO:0007669"/>
    <property type="project" value="UniProtKB-KW"/>
</dbReference>
<evidence type="ECO:0000256" key="16">
    <source>
        <dbReference type="ARBA" id="ARBA00023268"/>
    </source>
</evidence>
<dbReference type="PANTHER" id="PTHR42648">
    <property type="entry name" value="TRANSPOSASE, PUTATIVE-RELATED"/>
    <property type="match status" value="1"/>
</dbReference>
<evidence type="ECO:0000259" key="18">
    <source>
        <dbReference type="PROSITE" id="PS50994"/>
    </source>
</evidence>
<dbReference type="PROSITE" id="PS50994">
    <property type="entry name" value="INTEGRASE"/>
    <property type="match status" value="1"/>
</dbReference>
<dbReference type="PANTHER" id="PTHR42648:SF11">
    <property type="entry name" value="TRANSPOSON TY4-P GAG-POL POLYPROTEIN"/>
    <property type="match status" value="1"/>
</dbReference>
<accession>A0A9W6UDC9</accession>
<reference evidence="19" key="1">
    <citation type="submission" date="2023-04" db="EMBL/GenBank/DDBJ databases">
        <title>Phytophthora fragariaefolia NBRC 109709.</title>
        <authorList>
            <person name="Ichikawa N."/>
            <person name="Sato H."/>
            <person name="Tonouchi N."/>
        </authorList>
    </citation>
    <scope>NUCLEOTIDE SEQUENCE</scope>
    <source>
        <strain evidence="19">NBRC 109709</strain>
    </source>
</reference>
<evidence type="ECO:0000313" key="19">
    <source>
        <dbReference type="EMBL" id="GMF31305.1"/>
    </source>
</evidence>
<evidence type="ECO:0000256" key="11">
    <source>
        <dbReference type="ARBA" id="ARBA00022908"/>
    </source>
</evidence>